<dbReference type="Proteomes" id="UP000324965">
    <property type="component" value="Unassembled WGS sequence"/>
</dbReference>
<evidence type="ECO:0000313" key="3">
    <source>
        <dbReference type="Proteomes" id="UP000324965"/>
    </source>
</evidence>
<reference evidence="2 3" key="1">
    <citation type="submission" date="2019-05" db="EMBL/GenBank/DDBJ databases">
        <authorList>
            <person name="Hariharan J."/>
            <person name="Choudoir M.J."/>
            <person name="Diebold P."/>
            <person name="Panke-Buisse K."/>
            <person name="Buckley D.H."/>
        </authorList>
    </citation>
    <scope>NUCLEOTIDE SEQUENCE [LARGE SCALE GENOMIC DNA]</scope>
    <source>
        <strain evidence="2 3">SUN51</strain>
    </source>
</reference>
<organism evidence="2 3">
    <name type="scientific">Streptomyces apricus</name>
    <dbReference type="NCBI Taxonomy" id="1828112"/>
    <lineage>
        <taxon>Bacteria</taxon>
        <taxon>Bacillati</taxon>
        <taxon>Actinomycetota</taxon>
        <taxon>Actinomycetes</taxon>
        <taxon>Kitasatosporales</taxon>
        <taxon>Streptomycetaceae</taxon>
        <taxon>Streptomyces</taxon>
    </lineage>
</organism>
<dbReference type="Pfam" id="PF01494">
    <property type="entry name" value="FAD_binding_3"/>
    <property type="match status" value="1"/>
</dbReference>
<dbReference type="Gene3D" id="3.50.50.60">
    <property type="entry name" value="FAD/NAD(P)-binding domain"/>
    <property type="match status" value="1"/>
</dbReference>
<feature type="domain" description="FAD-binding" evidence="1">
    <location>
        <begin position="28"/>
        <end position="367"/>
    </location>
</feature>
<dbReference type="RefSeq" id="WP_149509848.1">
    <property type="nucleotide sequence ID" value="NZ_VDFC01000011.1"/>
</dbReference>
<dbReference type="OrthoDB" id="9790035at2"/>
<dbReference type="InterPro" id="IPR002938">
    <property type="entry name" value="FAD-bd"/>
</dbReference>
<comment type="caution">
    <text evidence="2">The sequence shown here is derived from an EMBL/GenBank/DDBJ whole genome shotgun (WGS) entry which is preliminary data.</text>
</comment>
<dbReference type="SUPFAM" id="SSF51905">
    <property type="entry name" value="FAD/NAD(P)-binding domain"/>
    <property type="match status" value="1"/>
</dbReference>
<sequence length="472" mass="49854">MTDSAVSLFEKLVHVDPPGDVPVLFDTACVIGGSIAGLLAARVLSDRARRVVVIESDDVSAQTGPRPGVPQDQQVHTLLPAGQLWLERWVPGFTKEAQDRGAHLVPGKGATSLDGVPQAPDGEDHRLLTIGRPLLETLIRGRITSLPNVSVLRGRATGLGYRDDAVSAVRYVATAGGDHGDAGAEVLDADFVVDAMGRSSRLSNWLGQGGYDQPGLERLEAPINYATALFERPVDVADLEAPGALALFSPEYPSGGVSVAAANPIEDERWIVMLMGYGDSRPGRTVDEFREACAKLPSVFTTATAGAVIGDVVTYHQAESRRRHFADVGRFPARLVSVGDAVASFNPIYGQGMSSAALHASCLASYLGGSPELGSAAREFFRLQQVVVDAAWAVSAGGDAARLDARDGTDVPEDIARQRWAMEQITAATLLDGDVTRAFNNVSYMLRHPATLADPALLARAVAANEEAATAT</sequence>
<dbReference type="EMBL" id="VDFC01000011">
    <property type="protein sequence ID" value="KAA0941979.1"/>
    <property type="molecule type" value="Genomic_DNA"/>
</dbReference>
<dbReference type="PANTHER" id="PTHR43422:SF3">
    <property type="entry name" value="THIAMINE THIAZOLE SYNTHASE"/>
    <property type="match status" value="1"/>
</dbReference>
<dbReference type="AlphaFoldDB" id="A0A5B0BM12"/>
<protein>
    <submittedName>
        <fullName evidence="2">Hydroxylase</fullName>
    </submittedName>
</protein>
<dbReference type="GO" id="GO:0071949">
    <property type="term" value="F:FAD binding"/>
    <property type="evidence" value="ECO:0007669"/>
    <property type="project" value="InterPro"/>
</dbReference>
<keyword evidence="3" id="KW-1185">Reference proteome</keyword>
<proteinExistence type="predicted"/>
<gene>
    <name evidence="2" type="ORF">FGF04_04230</name>
</gene>
<dbReference type="PANTHER" id="PTHR43422">
    <property type="entry name" value="THIAMINE THIAZOLE SYNTHASE"/>
    <property type="match status" value="1"/>
</dbReference>
<accession>A0A5B0BM12</accession>
<dbReference type="InterPro" id="IPR036188">
    <property type="entry name" value="FAD/NAD-bd_sf"/>
</dbReference>
<name>A0A5B0BM12_9ACTN</name>
<evidence type="ECO:0000259" key="1">
    <source>
        <dbReference type="Pfam" id="PF01494"/>
    </source>
</evidence>
<evidence type="ECO:0000313" key="2">
    <source>
        <dbReference type="EMBL" id="KAA0941979.1"/>
    </source>
</evidence>
<dbReference type="PRINTS" id="PR00420">
    <property type="entry name" value="RNGMNOXGNASE"/>
</dbReference>